<evidence type="ECO:0000313" key="13">
    <source>
        <dbReference type="Proteomes" id="UP001642360"/>
    </source>
</evidence>
<dbReference type="AlphaFoldDB" id="A0ABC8QVM2"/>
<dbReference type="GO" id="GO:0006952">
    <property type="term" value="P:defense response"/>
    <property type="evidence" value="ECO:0007669"/>
    <property type="project" value="UniProtKB-KW"/>
</dbReference>
<dbReference type="SMART" id="SM00380">
    <property type="entry name" value="AP2"/>
    <property type="match status" value="1"/>
</dbReference>
<dbReference type="CDD" id="cd00018">
    <property type="entry name" value="AP2"/>
    <property type="match status" value="1"/>
</dbReference>
<evidence type="ECO:0000256" key="2">
    <source>
        <dbReference type="ARBA" id="ARBA00022745"/>
    </source>
</evidence>
<evidence type="ECO:0000256" key="9">
    <source>
        <dbReference type="ARBA" id="ARBA00024343"/>
    </source>
</evidence>
<keyword evidence="13" id="KW-1185">Reference proteome</keyword>
<dbReference type="InterPro" id="IPR036955">
    <property type="entry name" value="AP2/ERF_dom_sf"/>
</dbReference>
<evidence type="ECO:0000256" key="7">
    <source>
        <dbReference type="ARBA" id="ARBA00023163"/>
    </source>
</evidence>
<organism evidence="12 13">
    <name type="scientific">Ilex paraguariensis</name>
    <name type="common">yerba mate</name>
    <dbReference type="NCBI Taxonomy" id="185542"/>
    <lineage>
        <taxon>Eukaryota</taxon>
        <taxon>Viridiplantae</taxon>
        <taxon>Streptophyta</taxon>
        <taxon>Embryophyta</taxon>
        <taxon>Tracheophyta</taxon>
        <taxon>Spermatophyta</taxon>
        <taxon>Magnoliopsida</taxon>
        <taxon>eudicotyledons</taxon>
        <taxon>Gunneridae</taxon>
        <taxon>Pentapetalae</taxon>
        <taxon>asterids</taxon>
        <taxon>campanulids</taxon>
        <taxon>Aquifoliales</taxon>
        <taxon>Aquifoliaceae</taxon>
        <taxon>Ilex</taxon>
    </lineage>
</organism>
<comment type="similarity">
    <text evidence="9">Belongs to the AP2/ERF transcription factor family. ERF subfamily.</text>
</comment>
<feature type="compositionally biased region" description="Low complexity" evidence="10">
    <location>
        <begin position="321"/>
        <end position="335"/>
    </location>
</feature>
<evidence type="ECO:0000259" key="11">
    <source>
        <dbReference type="PROSITE" id="PS51032"/>
    </source>
</evidence>
<dbReference type="InterPro" id="IPR051758">
    <property type="entry name" value="ERF/AP2-like"/>
</dbReference>
<evidence type="ECO:0000256" key="6">
    <source>
        <dbReference type="ARBA" id="ARBA00023159"/>
    </source>
</evidence>
<evidence type="ECO:0000256" key="10">
    <source>
        <dbReference type="SAM" id="MobiDB-lite"/>
    </source>
</evidence>
<comment type="caution">
    <text evidence="12">The sequence shown here is derived from an EMBL/GenBank/DDBJ whole genome shotgun (WGS) entry which is preliminary data.</text>
</comment>
<dbReference type="SUPFAM" id="SSF54171">
    <property type="entry name" value="DNA-binding domain"/>
    <property type="match status" value="1"/>
</dbReference>
<reference evidence="12 13" key="1">
    <citation type="submission" date="2024-02" db="EMBL/GenBank/DDBJ databases">
        <authorList>
            <person name="Vignale AGUSTIN F."/>
            <person name="Sosa J E."/>
            <person name="Modenutti C."/>
        </authorList>
    </citation>
    <scope>NUCLEOTIDE SEQUENCE [LARGE SCALE GENOMIC DNA]</scope>
</reference>
<proteinExistence type="inferred from homology"/>
<feature type="domain" description="AP2/ERF" evidence="11">
    <location>
        <begin position="179"/>
        <end position="236"/>
    </location>
</feature>
<dbReference type="PANTHER" id="PTHR31657">
    <property type="entry name" value="ETHYLENE-RESPONSIVE TRANSCRIPTION FACTOR ERF061"/>
    <property type="match status" value="1"/>
</dbReference>
<keyword evidence="6" id="KW-0010">Activator</keyword>
<dbReference type="Gene3D" id="3.30.730.10">
    <property type="entry name" value="AP2/ERF domain"/>
    <property type="match status" value="1"/>
</dbReference>
<comment type="subcellular location">
    <subcellularLocation>
        <location evidence="1">Nucleus</location>
    </subcellularLocation>
</comment>
<accession>A0ABC8QVM2</accession>
<keyword evidence="2" id="KW-0936">Ethylene signaling pathway</keyword>
<keyword evidence="8" id="KW-0539">Nucleus</keyword>
<evidence type="ECO:0000313" key="12">
    <source>
        <dbReference type="EMBL" id="CAK9135420.1"/>
    </source>
</evidence>
<dbReference type="InterPro" id="IPR016177">
    <property type="entry name" value="DNA-bd_dom_sf"/>
</dbReference>
<dbReference type="Proteomes" id="UP001642360">
    <property type="component" value="Unassembled WGS sequence"/>
</dbReference>
<dbReference type="PANTHER" id="PTHR31657:SF78">
    <property type="entry name" value="ETHYLENE-RESPONSIVE TRANSCRIPTION FACTOR ERF060"/>
    <property type="match status" value="1"/>
</dbReference>
<evidence type="ECO:0000256" key="5">
    <source>
        <dbReference type="ARBA" id="ARBA00023125"/>
    </source>
</evidence>
<dbReference type="Pfam" id="PF00847">
    <property type="entry name" value="AP2"/>
    <property type="match status" value="1"/>
</dbReference>
<dbReference type="EMBL" id="CAUOFW020000709">
    <property type="protein sequence ID" value="CAK9135420.1"/>
    <property type="molecule type" value="Genomic_DNA"/>
</dbReference>
<feature type="region of interest" description="Disordered" evidence="10">
    <location>
        <begin position="319"/>
        <end position="338"/>
    </location>
</feature>
<evidence type="ECO:0000256" key="8">
    <source>
        <dbReference type="ARBA" id="ARBA00023242"/>
    </source>
</evidence>
<name>A0ABC8QVM2_9AQUA</name>
<dbReference type="FunFam" id="3.30.730.10:FF:000001">
    <property type="entry name" value="Ethylene-responsive transcription factor 2"/>
    <property type="match status" value="1"/>
</dbReference>
<keyword evidence="4" id="KW-0805">Transcription regulation</keyword>
<dbReference type="GO" id="GO:0009873">
    <property type="term" value="P:ethylene-activated signaling pathway"/>
    <property type="evidence" value="ECO:0007669"/>
    <property type="project" value="UniProtKB-KW"/>
</dbReference>
<dbReference type="PROSITE" id="PS51032">
    <property type="entry name" value="AP2_ERF"/>
    <property type="match status" value="1"/>
</dbReference>
<keyword evidence="3" id="KW-0611">Plant defense</keyword>
<evidence type="ECO:0000256" key="1">
    <source>
        <dbReference type="ARBA" id="ARBA00004123"/>
    </source>
</evidence>
<dbReference type="GO" id="GO:0005634">
    <property type="term" value="C:nucleus"/>
    <property type="evidence" value="ECO:0007669"/>
    <property type="project" value="UniProtKB-SubCell"/>
</dbReference>
<dbReference type="InterPro" id="IPR001471">
    <property type="entry name" value="AP2/ERF_dom"/>
</dbReference>
<gene>
    <name evidence="12" type="ORF">ILEXP_LOCUS2367</name>
</gene>
<keyword evidence="5" id="KW-0238">DNA-binding</keyword>
<evidence type="ECO:0000256" key="3">
    <source>
        <dbReference type="ARBA" id="ARBA00022821"/>
    </source>
</evidence>
<protein>
    <recommendedName>
        <fullName evidence="11">AP2/ERF domain-containing protein</fullName>
    </recommendedName>
</protein>
<dbReference type="PRINTS" id="PR00367">
    <property type="entry name" value="ETHRSPELEMNT"/>
</dbReference>
<keyword evidence="7" id="KW-0804">Transcription</keyword>
<sequence>MAAAIDKCSSSSKFFSDPFNEELIQALEPFMKGASFSSSSTNTSSCSLSPPSVSSSLDYPFQPSYNCSSLSSEPNMYPDMSSSPSKTHLFSQGFSSLNQMGVDQTGSIGLNHLTPSQILQIQAQIHLQQQQNHYFASLSVASSLHHQTSMQCQTPRYSILGTKPVPMKQVGNPPKPVKLFRGVRQRRWGKWVAEIRLPRNRTRLWLGTFDTAEEAALAYDKAAYKLRGEFARLNFPQLKPQGGYEFSDYKPLNSSIVAKLEAICQSLTNSQKQRNSRKSSLVSGAKTQTGVRQLRNVFDDSLNAELSYQVPPENIKVEAFSSQSSSDEQSAAMSSPESDITFLDFPEPSFDESETFMLEKCPSVEIDWAAL</sequence>
<evidence type="ECO:0000256" key="4">
    <source>
        <dbReference type="ARBA" id="ARBA00023015"/>
    </source>
</evidence>
<dbReference type="GO" id="GO:0000976">
    <property type="term" value="F:transcription cis-regulatory region binding"/>
    <property type="evidence" value="ECO:0007669"/>
    <property type="project" value="UniProtKB-ARBA"/>
</dbReference>